<dbReference type="EMBL" id="JAKKUT010000001">
    <property type="protein sequence ID" value="MDG2989750.1"/>
    <property type="molecule type" value="Genomic_DNA"/>
</dbReference>
<dbReference type="PANTHER" id="PTHR38600:SF2">
    <property type="entry name" value="SLL0088 PROTEIN"/>
    <property type="match status" value="1"/>
</dbReference>
<dbReference type="InterPro" id="IPR036388">
    <property type="entry name" value="WH-like_DNA-bd_sf"/>
</dbReference>
<dbReference type="SMART" id="SM00419">
    <property type="entry name" value="HTH_CRP"/>
    <property type="match status" value="1"/>
</dbReference>
<dbReference type="CDD" id="cd00090">
    <property type="entry name" value="HTH_ARSR"/>
    <property type="match status" value="1"/>
</dbReference>
<feature type="domain" description="HTH crp-type" evidence="1">
    <location>
        <begin position="16"/>
        <end position="61"/>
    </location>
</feature>
<dbReference type="InterPro" id="IPR014075">
    <property type="entry name" value="SUF_FeS_clus_asmb_SufR_cyano"/>
</dbReference>
<evidence type="ECO:0000313" key="2">
    <source>
        <dbReference type="EMBL" id="MDG2989750.1"/>
    </source>
</evidence>
<name>A0ABT6EXX6_9SYNE</name>
<accession>A0ABT6EXX6</accession>
<proteinExistence type="predicted"/>
<dbReference type="PANTHER" id="PTHR38600">
    <property type="entry name" value="TRANSCRIPTIONAL REGULATORY PROTEIN"/>
    <property type="match status" value="1"/>
</dbReference>
<evidence type="ECO:0000259" key="1">
    <source>
        <dbReference type="SMART" id="SM00419"/>
    </source>
</evidence>
<organism evidence="2 3">
    <name type="scientific">Candidatus Synechococcus calcipolaris G9</name>
    <dbReference type="NCBI Taxonomy" id="1497997"/>
    <lineage>
        <taxon>Bacteria</taxon>
        <taxon>Bacillati</taxon>
        <taxon>Cyanobacteriota</taxon>
        <taxon>Cyanophyceae</taxon>
        <taxon>Synechococcales</taxon>
        <taxon>Synechococcaceae</taxon>
        <taxon>Synechococcus</taxon>
    </lineage>
</organism>
<dbReference type="RefSeq" id="WP_277865665.1">
    <property type="nucleotide sequence ID" value="NZ_JAKKUT010000001.1"/>
</dbReference>
<gene>
    <name evidence="2" type="primary">sufR</name>
    <name evidence="2" type="ORF">L3556_02190</name>
</gene>
<reference evidence="2" key="2">
    <citation type="submission" date="2022-01" db="EMBL/GenBank/DDBJ databases">
        <authorList>
            <person name="Zivanovic Y."/>
            <person name="Moreira D."/>
            <person name="Lopez-Garcia P."/>
        </authorList>
    </citation>
    <scope>NUCLEOTIDE SEQUENCE</scope>
    <source>
        <strain evidence="2">G9</strain>
    </source>
</reference>
<dbReference type="Gene3D" id="1.10.10.10">
    <property type="entry name" value="Winged helix-like DNA-binding domain superfamily/Winged helix DNA-binding domain"/>
    <property type="match status" value="1"/>
</dbReference>
<dbReference type="Proteomes" id="UP001154265">
    <property type="component" value="Unassembled WGS sequence"/>
</dbReference>
<dbReference type="SUPFAM" id="SSF46785">
    <property type="entry name" value="Winged helix' DNA-binding domain"/>
    <property type="match status" value="1"/>
</dbReference>
<reference evidence="2" key="1">
    <citation type="journal article" date="2022" name="Genome Biol. Evol.">
        <title>A New Gene Family Diagnostic for Intracellular Biomineralization of Amorphous Ca Carbonates by Cyanobacteria.</title>
        <authorList>
            <person name="Benzerara K."/>
            <person name="Duprat E."/>
            <person name="Bitard-Feildel T."/>
            <person name="Caumes G."/>
            <person name="Cassier-Chauvat C."/>
            <person name="Chauvat F."/>
            <person name="Dezi M."/>
            <person name="Diop S.I."/>
            <person name="Gaschignard G."/>
            <person name="Gorgen S."/>
            <person name="Gugger M."/>
            <person name="Lopez-Garcia P."/>
            <person name="Millet M."/>
            <person name="Skouri-Panet F."/>
            <person name="Moreira D."/>
            <person name="Callebaut I."/>
        </authorList>
    </citation>
    <scope>NUCLEOTIDE SEQUENCE</scope>
    <source>
        <strain evidence="2">G9</strain>
    </source>
</reference>
<comment type="caution">
    <text evidence="2">The sequence shown here is derived from an EMBL/GenBank/DDBJ whole genome shotgun (WGS) entry which is preliminary data.</text>
</comment>
<evidence type="ECO:0000313" key="3">
    <source>
        <dbReference type="Proteomes" id="UP001154265"/>
    </source>
</evidence>
<dbReference type="Pfam" id="PF13412">
    <property type="entry name" value="HTH_24"/>
    <property type="match status" value="1"/>
</dbReference>
<dbReference type="InterPro" id="IPR036390">
    <property type="entry name" value="WH_DNA-bd_sf"/>
</dbReference>
<dbReference type="InterPro" id="IPR012318">
    <property type="entry name" value="HTH_CRP"/>
</dbReference>
<sequence>MNTTSSTKQDILHCLLKQGRSPAQDIAEILGISPQAVRRHLKDLEEEHLIEYETTQMGVGRPQLLYRVSPSGREQLRHLQQLQEGATPNGFAVELLGAVAATVSPEQMQDILQKAWQQKALDYRKQLGNGPLGDRLAQLVKLRYAEGYMAEYYPVTDAENPNAYLFTEYNCAISSVAQTFPTICEHELEMFAIALEHCQVKRTHWMVDGEHRCGYLISPIN</sequence>
<dbReference type="NCBIfam" id="TIGR02702">
    <property type="entry name" value="SufR_cyano"/>
    <property type="match status" value="1"/>
</dbReference>
<keyword evidence="3" id="KW-1185">Reference proteome</keyword>
<dbReference type="InterPro" id="IPR011991">
    <property type="entry name" value="ArsR-like_HTH"/>
</dbReference>
<protein>
    <submittedName>
        <fullName evidence="2">Iron-sulfur cluster biosynthesis transcriptional regulator SufR</fullName>
    </submittedName>
</protein>